<feature type="compositionally biased region" description="Low complexity" evidence="1">
    <location>
        <begin position="500"/>
        <end position="525"/>
    </location>
</feature>
<dbReference type="Gene3D" id="3.60.40.10">
    <property type="entry name" value="PPM-type phosphatase domain"/>
    <property type="match status" value="1"/>
</dbReference>
<dbReference type="SMART" id="SM00331">
    <property type="entry name" value="PP2C_SIG"/>
    <property type="match status" value="1"/>
</dbReference>
<dbReference type="AlphaFoldDB" id="A0A100YWD9"/>
<keyword evidence="5" id="KW-1185">Reference proteome</keyword>
<dbReference type="Proteomes" id="UP000054078">
    <property type="component" value="Unassembled WGS sequence"/>
</dbReference>
<accession>A0A100YWD9</accession>
<feature type="region of interest" description="Disordered" evidence="1">
    <location>
        <begin position="467"/>
        <end position="525"/>
    </location>
</feature>
<evidence type="ECO:0000313" key="4">
    <source>
        <dbReference type="EMBL" id="KUH58923.1"/>
    </source>
</evidence>
<feature type="region of interest" description="Disordered" evidence="1">
    <location>
        <begin position="1"/>
        <end position="99"/>
    </location>
</feature>
<dbReference type="Pfam" id="PF13672">
    <property type="entry name" value="PP2C_2"/>
    <property type="match status" value="1"/>
</dbReference>
<keyword evidence="2" id="KW-1133">Transmembrane helix</keyword>
<feature type="compositionally biased region" description="Low complexity" evidence="1">
    <location>
        <begin position="24"/>
        <end position="43"/>
    </location>
</feature>
<proteinExistence type="predicted"/>
<dbReference type="InterPro" id="IPR036457">
    <property type="entry name" value="PPM-type-like_dom_sf"/>
</dbReference>
<dbReference type="PANTHER" id="PTHR47992">
    <property type="entry name" value="PROTEIN PHOSPHATASE"/>
    <property type="match status" value="1"/>
</dbReference>
<evidence type="ECO:0000256" key="2">
    <source>
        <dbReference type="SAM" id="Phobius"/>
    </source>
</evidence>
<keyword evidence="2" id="KW-0812">Transmembrane</keyword>
<comment type="caution">
    <text evidence="4">The sequence shown here is derived from an EMBL/GenBank/DDBJ whole genome shotgun (WGS) entry which is preliminary data.</text>
</comment>
<feature type="domain" description="PPM-type phosphatase" evidence="3">
    <location>
        <begin position="119"/>
        <end position="347"/>
    </location>
</feature>
<evidence type="ECO:0000313" key="5">
    <source>
        <dbReference type="Proteomes" id="UP000054078"/>
    </source>
</evidence>
<gene>
    <name evidence="4" type="ORF">AUL39_00820</name>
</gene>
<reference evidence="4 5" key="1">
    <citation type="submission" date="2015-12" db="EMBL/GenBank/DDBJ databases">
        <title>Draft Genome Sequence of Olsenella scatoligenes SK9K4T; a Producer of 3-Methylindole- (skatole) and 4-Methylphenol- (p-cresol) Isolated from Pig Feces.</title>
        <authorList>
            <person name="Li X."/>
            <person name="Borg B."/>
            <person name="Canibe N."/>
        </authorList>
    </citation>
    <scope>NUCLEOTIDE SEQUENCE [LARGE SCALE GENOMIC DNA]</scope>
    <source>
        <strain evidence="4 5">SK9K4</strain>
    </source>
</reference>
<feature type="compositionally biased region" description="Polar residues" evidence="1">
    <location>
        <begin position="1"/>
        <end position="10"/>
    </location>
</feature>
<dbReference type="EMBL" id="LOJF01000001">
    <property type="protein sequence ID" value="KUH58923.1"/>
    <property type="molecule type" value="Genomic_DNA"/>
</dbReference>
<keyword evidence="2" id="KW-0472">Membrane</keyword>
<dbReference type="CDD" id="cd00143">
    <property type="entry name" value="PP2Cc"/>
    <property type="match status" value="1"/>
</dbReference>
<dbReference type="InterPro" id="IPR015655">
    <property type="entry name" value="PP2C"/>
</dbReference>
<dbReference type="RefSeq" id="WP_059052677.1">
    <property type="nucleotide sequence ID" value="NZ_LOJF01000001.1"/>
</dbReference>
<feature type="transmembrane region" description="Helical" evidence="2">
    <location>
        <begin position="363"/>
        <end position="386"/>
    </location>
</feature>
<evidence type="ECO:0000256" key="1">
    <source>
        <dbReference type="SAM" id="MobiDB-lite"/>
    </source>
</evidence>
<dbReference type="NCBIfam" id="NF033484">
    <property type="entry name" value="Stp1_PP2C_phos"/>
    <property type="match status" value="1"/>
</dbReference>
<dbReference type="OrthoDB" id="9801841at2"/>
<dbReference type="GO" id="GO:0004722">
    <property type="term" value="F:protein serine/threonine phosphatase activity"/>
    <property type="evidence" value="ECO:0007669"/>
    <property type="project" value="InterPro"/>
</dbReference>
<evidence type="ECO:0000259" key="3">
    <source>
        <dbReference type="PROSITE" id="PS51746"/>
    </source>
</evidence>
<dbReference type="InterPro" id="IPR001932">
    <property type="entry name" value="PPM-type_phosphatase-like_dom"/>
</dbReference>
<protein>
    <submittedName>
        <fullName evidence="4">Protein phosphatase</fullName>
    </submittedName>
</protein>
<feature type="compositionally biased region" description="Polar residues" evidence="1">
    <location>
        <begin position="489"/>
        <end position="498"/>
    </location>
</feature>
<dbReference type="SMART" id="SM00332">
    <property type="entry name" value="PP2Cc"/>
    <property type="match status" value="1"/>
</dbReference>
<sequence length="525" mass="53565">MAAEDQQTPLKDTPLEEVVPDVPPAGAVGKHAAAAEQTVHAAVDQSAPADEEATPAPQPKHAAPVEQPASSAPEGTHEEEAPEDTTQPQEPVNAPGRATIPVEGRAGADATCGKNAFISWGARSDVGLVRSHNEDSFLIRTPCFAVCDGMGGHAAGEVASSIAVETIGEKAPATADDTLLGAAIEAANQAVIKGAEEGRGKPGMGCTASAALIDGNRMAIAHVGDSRIYLLHAGTLVRVTRDHSYVEELVDAGQITADEARVHPSRSIITRALGSDPDMYADHFSIEVSNGDRVILCSDGLSSMVPDSEIESLAVSSATPQQAANNLVSAALTAGGADNITVIVVDVLNDGVAAAARKHSVGFALRVVVAMVLVAVVVFGGIFAFAKNEWYLGVDGDTVGIYQGIDGEVLGISLSNLVQTTAVEVSDLPANVATQLEHGGVRVDSEQEALSTVESYRTQIDAEKTKAAEKAAEVTAEGNPTGEAAPADGTQTTESGTDSGADSANGDTATTADTTGDTTQTNGGE</sequence>
<dbReference type="STRING" id="1299998.AUL39_00820"/>
<organism evidence="4 5">
    <name type="scientific">Tractidigestivibacter scatoligenes</name>
    <name type="common">Olsenella scatoligenes</name>
    <dbReference type="NCBI Taxonomy" id="1299998"/>
    <lineage>
        <taxon>Bacteria</taxon>
        <taxon>Bacillati</taxon>
        <taxon>Actinomycetota</taxon>
        <taxon>Coriobacteriia</taxon>
        <taxon>Coriobacteriales</taxon>
        <taxon>Atopobiaceae</taxon>
        <taxon>Tractidigestivibacter</taxon>
    </lineage>
</organism>
<dbReference type="SUPFAM" id="SSF81606">
    <property type="entry name" value="PP2C-like"/>
    <property type="match status" value="1"/>
</dbReference>
<dbReference type="PROSITE" id="PS51746">
    <property type="entry name" value="PPM_2"/>
    <property type="match status" value="1"/>
</dbReference>
<name>A0A100YWD9_TRASO</name>